<evidence type="ECO:0000256" key="3">
    <source>
        <dbReference type="ARBA" id="ARBA00013365"/>
    </source>
</evidence>
<evidence type="ECO:0000256" key="1">
    <source>
        <dbReference type="ARBA" id="ARBA00010555"/>
    </source>
</evidence>
<name>A0A0R2ERM8_9LACO</name>
<keyword evidence="6 7" id="KW-0269">Exonuclease</keyword>
<evidence type="ECO:0000256" key="5">
    <source>
        <dbReference type="ARBA" id="ARBA00022801"/>
    </source>
</evidence>
<evidence type="ECO:0000256" key="7">
    <source>
        <dbReference type="RuleBase" id="RU363069"/>
    </source>
</evidence>
<keyword evidence="11" id="KW-1185">Reference proteome</keyword>
<feature type="domain" description="Nuclease SbcCD subunit D C-terminal" evidence="9">
    <location>
        <begin position="275"/>
        <end position="365"/>
    </location>
</feature>
<dbReference type="GO" id="GO:0008408">
    <property type="term" value="F:3'-5' exonuclease activity"/>
    <property type="evidence" value="ECO:0007669"/>
    <property type="project" value="InterPro"/>
</dbReference>
<dbReference type="GO" id="GO:0006310">
    <property type="term" value="P:DNA recombination"/>
    <property type="evidence" value="ECO:0007669"/>
    <property type="project" value="UniProtKB-KW"/>
</dbReference>
<keyword evidence="7" id="KW-0255">Endonuclease</keyword>
<dbReference type="GO" id="GO:0004519">
    <property type="term" value="F:endonuclease activity"/>
    <property type="evidence" value="ECO:0007669"/>
    <property type="project" value="UniProtKB-KW"/>
</dbReference>
<gene>
    <name evidence="7" type="primary">sbcD</name>
    <name evidence="10" type="ORF">FD14_GL002560</name>
</gene>
<comment type="caution">
    <text evidence="10">The sequence shown here is derived from an EMBL/GenBank/DDBJ whole genome shotgun (WGS) entry which is preliminary data.</text>
</comment>
<dbReference type="STRING" id="1423804.FD14_GL002560"/>
<evidence type="ECO:0000313" key="11">
    <source>
        <dbReference type="Proteomes" id="UP000051442"/>
    </source>
</evidence>
<dbReference type="InterPro" id="IPR004593">
    <property type="entry name" value="SbcD"/>
</dbReference>
<dbReference type="SUPFAM" id="SSF56300">
    <property type="entry name" value="Metallo-dependent phosphatases"/>
    <property type="match status" value="1"/>
</dbReference>
<accession>A0A0R2ERM8</accession>
<keyword evidence="7" id="KW-0235">DNA replication</keyword>
<evidence type="ECO:0000256" key="6">
    <source>
        <dbReference type="ARBA" id="ARBA00022839"/>
    </source>
</evidence>
<dbReference type="PATRIC" id="fig|1423804.4.peg.2769"/>
<evidence type="ECO:0000259" key="8">
    <source>
        <dbReference type="Pfam" id="PF00149"/>
    </source>
</evidence>
<sequence>MISTNEGDQIVKFLHTADWHIGRRLHGFDLTEEQQNAFQQIEQIALDEQVDGIVIAGDLYDRGAPAETAVAQLNGMLEQLNLKDHFPIYAISGNHDSATRLATGSPWFKDTQFYLNTKIAQAFEPVELPDTQLFLLPYFEPFEVQQYFDDDSIQHLDQAIVPIVAKMKTHFDPAKKHVLVAHFFAAGSATTDSETRLTVGGLGAIPTGSLTDFDYVALGHLHGRDALTTDAVPARYSGSPVKFSMSEANQQKGVWIVDTATEPVSWTFRPITPIRDVQQLTASFEDLLDPEQFQELNFDDFFGIVLTDTQPIPNVLAQLRERYPNIVTLGRQDGFQTQVAYQGESGQQMRQMNPMTLLADFYEQVAQEPLTKQQQQWASDALKQANEEEK</sequence>
<evidence type="ECO:0000259" key="9">
    <source>
        <dbReference type="Pfam" id="PF12320"/>
    </source>
</evidence>
<dbReference type="InterPro" id="IPR026843">
    <property type="entry name" value="SbcD_C"/>
</dbReference>
<dbReference type="Gene3D" id="3.60.21.10">
    <property type="match status" value="1"/>
</dbReference>
<feature type="domain" description="Calcineurin-like phosphoesterase" evidence="8">
    <location>
        <begin position="12"/>
        <end position="222"/>
    </location>
</feature>
<organism evidence="10 11">
    <name type="scientific">Secundilactobacillus similis DSM 23365 = JCM 2765</name>
    <dbReference type="NCBI Taxonomy" id="1423804"/>
    <lineage>
        <taxon>Bacteria</taxon>
        <taxon>Bacillati</taxon>
        <taxon>Bacillota</taxon>
        <taxon>Bacilli</taxon>
        <taxon>Lactobacillales</taxon>
        <taxon>Lactobacillaceae</taxon>
        <taxon>Secundilactobacillus</taxon>
    </lineage>
</organism>
<comment type="similarity">
    <text evidence="1 7">Belongs to the SbcD family.</text>
</comment>
<comment type="subunit">
    <text evidence="2 7">Heterodimer of SbcC and SbcD.</text>
</comment>
<dbReference type="PANTHER" id="PTHR30337:SF0">
    <property type="entry name" value="NUCLEASE SBCCD SUBUNIT D"/>
    <property type="match status" value="1"/>
</dbReference>
<reference evidence="10 11" key="1">
    <citation type="journal article" date="2015" name="Genome Announc.">
        <title>Expanding the biotechnology potential of lactobacilli through comparative genomics of 213 strains and associated genera.</title>
        <authorList>
            <person name="Sun Z."/>
            <person name="Harris H.M."/>
            <person name="McCann A."/>
            <person name="Guo C."/>
            <person name="Argimon S."/>
            <person name="Zhang W."/>
            <person name="Yang X."/>
            <person name="Jeffery I.B."/>
            <person name="Cooney J.C."/>
            <person name="Kagawa T.F."/>
            <person name="Liu W."/>
            <person name="Song Y."/>
            <person name="Salvetti E."/>
            <person name="Wrobel A."/>
            <person name="Rasinkangas P."/>
            <person name="Parkhill J."/>
            <person name="Rea M.C."/>
            <person name="O'Sullivan O."/>
            <person name="Ritari J."/>
            <person name="Douillard F.P."/>
            <person name="Paul Ross R."/>
            <person name="Yang R."/>
            <person name="Briner A.E."/>
            <person name="Felis G.E."/>
            <person name="de Vos W.M."/>
            <person name="Barrangou R."/>
            <person name="Klaenhammer T.R."/>
            <person name="Caufield P.W."/>
            <person name="Cui Y."/>
            <person name="Zhang H."/>
            <person name="O'Toole P.W."/>
        </authorList>
    </citation>
    <scope>NUCLEOTIDE SEQUENCE [LARGE SCALE GENOMIC DNA]</scope>
    <source>
        <strain evidence="10 11">DSM 23365</strain>
    </source>
</reference>
<dbReference type="PANTHER" id="PTHR30337">
    <property type="entry name" value="COMPONENT OF ATP-DEPENDENT DSDNA EXONUCLEASE"/>
    <property type="match status" value="1"/>
</dbReference>
<evidence type="ECO:0000256" key="2">
    <source>
        <dbReference type="ARBA" id="ARBA00011322"/>
    </source>
</evidence>
<dbReference type="InterPro" id="IPR041796">
    <property type="entry name" value="Mre11_N"/>
</dbReference>
<keyword evidence="4 7" id="KW-0540">Nuclease</keyword>
<evidence type="ECO:0000313" key="10">
    <source>
        <dbReference type="EMBL" id="KRN17835.1"/>
    </source>
</evidence>
<dbReference type="Proteomes" id="UP000051442">
    <property type="component" value="Unassembled WGS sequence"/>
</dbReference>
<dbReference type="NCBIfam" id="TIGR00619">
    <property type="entry name" value="sbcd"/>
    <property type="match status" value="1"/>
</dbReference>
<keyword evidence="5 7" id="KW-0378">Hydrolase</keyword>
<dbReference type="CDD" id="cd00840">
    <property type="entry name" value="MPP_Mre11_N"/>
    <property type="match status" value="1"/>
</dbReference>
<dbReference type="Pfam" id="PF00149">
    <property type="entry name" value="Metallophos"/>
    <property type="match status" value="1"/>
</dbReference>
<dbReference type="InterPro" id="IPR004843">
    <property type="entry name" value="Calcineurin-like_PHP"/>
</dbReference>
<keyword evidence="7" id="KW-0233">DNA recombination</keyword>
<comment type="function">
    <text evidence="7">SbcCD cleaves DNA hairpin structures. These structures can inhibit DNA replication and are intermediates in certain DNA recombination reactions. The complex acts as a 3'-&gt;5' double strand exonuclease that can open hairpins. It also has a 5' single-strand endonuclease activity.</text>
</comment>
<dbReference type="InterPro" id="IPR050535">
    <property type="entry name" value="DNA_Repair-Maintenance_Comp"/>
</dbReference>
<protein>
    <recommendedName>
        <fullName evidence="3 7">Nuclease SbcCD subunit D</fullName>
    </recommendedName>
</protein>
<dbReference type="Pfam" id="PF12320">
    <property type="entry name" value="SbcD_C"/>
    <property type="match status" value="1"/>
</dbReference>
<dbReference type="AlphaFoldDB" id="A0A0R2ERM8"/>
<dbReference type="EMBL" id="AYZM01000171">
    <property type="protein sequence ID" value="KRN17835.1"/>
    <property type="molecule type" value="Genomic_DNA"/>
</dbReference>
<evidence type="ECO:0000256" key="4">
    <source>
        <dbReference type="ARBA" id="ARBA00022722"/>
    </source>
</evidence>
<dbReference type="GO" id="GO:0006260">
    <property type="term" value="P:DNA replication"/>
    <property type="evidence" value="ECO:0007669"/>
    <property type="project" value="UniProtKB-KW"/>
</dbReference>
<proteinExistence type="inferred from homology"/>
<dbReference type="InterPro" id="IPR029052">
    <property type="entry name" value="Metallo-depent_PP-like"/>
</dbReference>